<sequence>IDYSREVEAVAKFSHGKACLFWYYVHCFVECYGWHESQDMFFIVMEYLQHGGLQKYLNQLFPEPQVKNIASQLVEGLGYMHDNGVTHRDLKPANILVCQPGRDWWIKIADFGITKRAEQDSTALRTLIGTEGYLAPDVIGFIVDQSSQSSNYTSVIDIWALGELLFRMLSNRAAFLTRQDLFGYVVHGNAFPVSVLTELGASQDCCEFVANSMIANPKNRFTAKGASAHSWV</sequence>
<dbReference type="GO" id="GO:0004674">
    <property type="term" value="F:protein serine/threonine kinase activity"/>
    <property type="evidence" value="ECO:0007669"/>
    <property type="project" value="TreeGrafter"/>
</dbReference>
<evidence type="ECO:0000313" key="2">
    <source>
        <dbReference type="EMBL" id="KAH7136865.1"/>
    </source>
</evidence>
<keyword evidence="2" id="KW-0418">Kinase</keyword>
<dbReference type="InterPro" id="IPR008271">
    <property type="entry name" value="Ser/Thr_kinase_AS"/>
</dbReference>
<dbReference type="EMBL" id="JAGMUU010000016">
    <property type="protein sequence ID" value="KAH7136865.1"/>
    <property type="molecule type" value="Genomic_DNA"/>
</dbReference>
<dbReference type="SMART" id="SM00220">
    <property type="entry name" value="S_TKc"/>
    <property type="match status" value="1"/>
</dbReference>
<protein>
    <submittedName>
        <fullName evidence="2">Kinase-like domain-containing protein</fullName>
    </submittedName>
</protein>
<dbReference type="Proteomes" id="UP000717696">
    <property type="component" value="Unassembled WGS sequence"/>
</dbReference>
<comment type="caution">
    <text evidence="2">The sequence shown here is derived from an EMBL/GenBank/DDBJ whole genome shotgun (WGS) entry which is preliminary data.</text>
</comment>
<dbReference type="GO" id="GO:0005524">
    <property type="term" value="F:ATP binding"/>
    <property type="evidence" value="ECO:0007669"/>
    <property type="project" value="InterPro"/>
</dbReference>
<gene>
    <name evidence="2" type="ORF">B0J13DRAFT_405909</name>
</gene>
<accession>A0A9P9IZQ2</accession>
<feature type="non-terminal residue" evidence="2">
    <location>
        <position position="232"/>
    </location>
</feature>
<organism evidence="2 3">
    <name type="scientific">Dactylonectria estremocensis</name>
    <dbReference type="NCBI Taxonomy" id="1079267"/>
    <lineage>
        <taxon>Eukaryota</taxon>
        <taxon>Fungi</taxon>
        <taxon>Dikarya</taxon>
        <taxon>Ascomycota</taxon>
        <taxon>Pezizomycotina</taxon>
        <taxon>Sordariomycetes</taxon>
        <taxon>Hypocreomycetidae</taxon>
        <taxon>Hypocreales</taxon>
        <taxon>Nectriaceae</taxon>
        <taxon>Dactylonectria</taxon>
    </lineage>
</organism>
<dbReference type="Pfam" id="PF00069">
    <property type="entry name" value="Pkinase"/>
    <property type="match status" value="1"/>
</dbReference>
<evidence type="ECO:0000259" key="1">
    <source>
        <dbReference type="PROSITE" id="PS50011"/>
    </source>
</evidence>
<dbReference type="OrthoDB" id="10252171at2759"/>
<reference evidence="2" key="1">
    <citation type="journal article" date="2021" name="Nat. Commun.">
        <title>Genetic determinants of endophytism in the Arabidopsis root mycobiome.</title>
        <authorList>
            <person name="Mesny F."/>
            <person name="Miyauchi S."/>
            <person name="Thiergart T."/>
            <person name="Pickel B."/>
            <person name="Atanasova L."/>
            <person name="Karlsson M."/>
            <person name="Huettel B."/>
            <person name="Barry K.W."/>
            <person name="Haridas S."/>
            <person name="Chen C."/>
            <person name="Bauer D."/>
            <person name="Andreopoulos W."/>
            <person name="Pangilinan J."/>
            <person name="LaButti K."/>
            <person name="Riley R."/>
            <person name="Lipzen A."/>
            <person name="Clum A."/>
            <person name="Drula E."/>
            <person name="Henrissat B."/>
            <person name="Kohler A."/>
            <person name="Grigoriev I.V."/>
            <person name="Martin F.M."/>
            <person name="Hacquard S."/>
        </authorList>
    </citation>
    <scope>NUCLEOTIDE SEQUENCE</scope>
    <source>
        <strain evidence="2">MPI-CAGE-AT-0021</strain>
    </source>
</reference>
<dbReference type="PANTHER" id="PTHR24361">
    <property type="entry name" value="MITOGEN-ACTIVATED KINASE KINASE KINASE"/>
    <property type="match status" value="1"/>
</dbReference>
<evidence type="ECO:0000313" key="3">
    <source>
        <dbReference type="Proteomes" id="UP000717696"/>
    </source>
</evidence>
<dbReference type="PROSITE" id="PS00108">
    <property type="entry name" value="PROTEIN_KINASE_ST"/>
    <property type="match status" value="1"/>
</dbReference>
<feature type="non-terminal residue" evidence="2">
    <location>
        <position position="1"/>
    </location>
</feature>
<dbReference type="GO" id="GO:0005737">
    <property type="term" value="C:cytoplasm"/>
    <property type="evidence" value="ECO:0007669"/>
    <property type="project" value="TreeGrafter"/>
</dbReference>
<dbReference type="InterPro" id="IPR053235">
    <property type="entry name" value="Ser_Thr_kinase"/>
</dbReference>
<dbReference type="PROSITE" id="PS50011">
    <property type="entry name" value="PROTEIN_KINASE_DOM"/>
    <property type="match status" value="1"/>
</dbReference>
<dbReference type="InterPro" id="IPR000719">
    <property type="entry name" value="Prot_kinase_dom"/>
</dbReference>
<name>A0A9P9IZQ2_9HYPO</name>
<dbReference type="SUPFAM" id="SSF56112">
    <property type="entry name" value="Protein kinase-like (PK-like)"/>
    <property type="match status" value="1"/>
</dbReference>
<keyword evidence="2" id="KW-0808">Transferase</keyword>
<proteinExistence type="predicted"/>
<keyword evidence="3" id="KW-1185">Reference proteome</keyword>
<dbReference type="InterPro" id="IPR011009">
    <property type="entry name" value="Kinase-like_dom_sf"/>
</dbReference>
<dbReference type="Gene3D" id="1.10.510.10">
    <property type="entry name" value="Transferase(Phosphotransferase) domain 1"/>
    <property type="match status" value="1"/>
</dbReference>
<dbReference type="AlphaFoldDB" id="A0A9P9IZQ2"/>
<feature type="domain" description="Protein kinase" evidence="1">
    <location>
        <begin position="1"/>
        <end position="232"/>
    </location>
</feature>